<evidence type="ECO:0000313" key="2">
    <source>
        <dbReference type="Proteomes" id="UP001627284"/>
    </source>
</evidence>
<evidence type="ECO:0000313" key="1">
    <source>
        <dbReference type="EMBL" id="KAL3331978.1"/>
    </source>
</evidence>
<keyword evidence="2" id="KW-1185">Reference proteome</keyword>
<dbReference type="EMBL" id="JBJKTR010000019">
    <property type="protein sequence ID" value="KAL3331978.1"/>
    <property type="molecule type" value="Genomic_DNA"/>
</dbReference>
<organism evidence="1 2">
    <name type="scientific">Solanum stoloniferum</name>
    <dbReference type="NCBI Taxonomy" id="62892"/>
    <lineage>
        <taxon>Eukaryota</taxon>
        <taxon>Viridiplantae</taxon>
        <taxon>Streptophyta</taxon>
        <taxon>Embryophyta</taxon>
        <taxon>Tracheophyta</taxon>
        <taxon>Spermatophyta</taxon>
        <taxon>Magnoliopsida</taxon>
        <taxon>eudicotyledons</taxon>
        <taxon>Gunneridae</taxon>
        <taxon>Pentapetalae</taxon>
        <taxon>asterids</taxon>
        <taxon>lamiids</taxon>
        <taxon>Solanales</taxon>
        <taxon>Solanaceae</taxon>
        <taxon>Solanoideae</taxon>
        <taxon>Solaneae</taxon>
        <taxon>Solanum</taxon>
    </lineage>
</organism>
<sequence length="118" mass="14199">SNLKIFFGSFYNFTKLTQSYISYIVEQNELSLKQPLFQQIKKPILPNLVDLLKNVKSKMLINTYRISNYLINIFEESEQHDQEYKTKCLEHRVHRYFLLNLKQIGRKQRRKRPSTSIA</sequence>
<dbReference type="Proteomes" id="UP001627284">
    <property type="component" value="Unassembled WGS sequence"/>
</dbReference>
<proteinExistence type="predicted"/>
<gene>
    <name evidence="1" type="ORF">AABB24_032543</name>
</gene>
<accession>A0ABD2RKK5</accession>
<dbReference type="AlphaFoldDB" id="A0ABD2RKK5"/>
<comment type="caution">
    <text evidence="1">The sequence shown here is derived from an EMBL/GenBank/DDBJ whole genome shotgun (WGS) entry which is preliminary data.</text>
</comment>
<reference evidence="1 2" key="1">
    <citation type="submission" date="2024-05" db="EMBL/GenBank/DDBJ databases">
        <title>De novo assembly of an allotetraploid wild potato.</title>
        <authorList>
            <person name="Hosaka A.J."/>
        </authorList>
    </citation>
    <scope>NUCLEOTIDE SEQUENCE [LARGE SCALE GENOMIC DNA]</scope>
    <source>
        <tissue evidence="1">Young leaves</tissue>
    </source>
</reference>
<evidence type="ECO:0008006" key="3">
    <source>
        <dbReference type="Google" id="ProtNLM"/>
    </source>
</evidence>
<name>A0ABD2RKK5_9SOLN</name>
<feature type="non-terminal residue" evidence="1">
    <location>
        <position position="1"/>
    </location>
</feature>
<protein>
    <recommendedName>
        <fullName evidence="3">Translocon at the inner envelope membrane of chloroplasts 214</fullName>
    </recommendedName>
</protein>